<name>A0A0V1FNG3_TRIPS</name>
<keyword evidence="3" id="KW-1185">Reference proteome</keyword>
<dbReference type="EMBL" id="JYDT01000054">
    <property type="protein sequence ID" value="KRY87562.1"/>
    <property type="molecule type" value="Genomic_DNA"/>
</dbReference>
<sequence length="86" mass="10028">MLLDQFETLFVLVIFVKLLLAFIVTIVLNVIVGKVIDYLQQMNLFINMLSKYFQLIICKQRYYSSVIGNCQTVAVVICENYGRNFH</sequence>
<keyword evidence="1" id="KW-0472">Membrane</keyword>
<accession>A0A0V1FNG3</accession>
<dbReference type="AlphaFoldDB" id="A0A0V1FNG3"/>
<proteinExistence type="predicted"/>
<keyword evidence="1" id="KW-0812">Transmembrane</keyword>
<evidence type="ECO:0000256" key="1">
    <source>
        <dbReference type="SAM" id="Phobius"/>
    </source>
</evidence>
<protein>
    <submittedName>
        <fullName evidence="2">Uncharacterized protein</fullName>
    </submittedName>
</protein>
<keyword evidence="1" id="KW-1133">Transmembrane helix</keyword>
<comment type="caution">
    <text evidence="2">The sequence shown here is derived from an EMBL/GenBank/DDBJ whole genome shotgun (WGS) entry which is preliminary data.</text>
</comment>
<dbReference type="Proteomes" id="UP000054995">
    <property type="component" value="Unassembled WGS sequence"/>
</dbReference>
<gene>
    <name evidence="2" type="ORF">T4D_11516</name>
</gene>
<feature type="transmembrane region" description="Helical" evidence="1">
    <location>
        <begin position="6"/>
        <end position="32"/>
    </location>
</feature>
<reference evidence="2 3" key="1">
    <citation type="submission" date="2015-01" db="EMBL/GenBank/DDBJ databases">
        <title>Evolution of Trichinella species and genotypes.</title>
        <authorList>
            <person name="Korhonen P.K."/>
            <person name="Edoardo P."/>
            <person name="Giuseppe L.R."/>
            <person name="Gasser R.B."/>
        </authorList>
    </citation>
    <scope>NUCLEOTIDE SEQUENCE [LARGE SCALE GENOMIC DNA]</scope>
    <source>
        <strain evidence="2">ISS470</strain>
    </source>
</reference>
<evidence type="ECO:0000313" key="2">
    <source>
        <dbReference type="EMBL" id="KRY87562.1"/>
    </source>
</evidence>
<organism evidence="2 3">
    <name type="scientific">Trichinella pseudospiralis</name>
    <name type="common">Parasitic roundworm</name>
    <dbReference type="NCBI Taxonomy" id="6337"/>
    <lineage>
        <taxon>Eukaryota</taxon>
        <taxon>Metazoa</taxon>
        <taxon>Ecdysozoa</taxon>
        <taxon>Nematoda</taxon>
        <taxon>Enoplea</taxon>
        <taxon>Dorylaimia</taxon>
        <taxon>Trichinellida</taxon>
        <taxon>Trichinellidae</taxon>
        <taxon>Trichinella</taxon>
    </lineage>
</organism>
<evidence type="ECO:0000313" key="3">
    <source>
        <dbReference type="Proteomes" id="UP000054995"/>
    </source>
</evidence>